<reference evidence="1 2" key="1">
    <citation type="submission" date="2016-09" db="EMBL/GenBank/DDBJ databases">
        <title>Draft genome sequence for the type strain of Desulfuribacillus alkaliarsenatis AHT28, an obligately anaerobic, sulfidogenic bacterium isolated from Russian soda lake sediments.</title>
        <authorList>
            <person name="Abin C.A."/>
            <person name="Hollibaugh J.T."/>
        </authorList>
    </citation>
    <scope>NUCLEOTIDE SEQUENCE [LARGE SCALE GENOMIC DNA]</scope>
    <source>
        <strain evidence="1 2">AHT28</strain>
    </source>
</reference>
<dbReference type="Pfam" id="PF21835">
    <property type="entry name" value="YIEGIA_cap"/>
    <property type="match status" value="1"/>
</dbReference>
<dbReference type="AlphaFoldDB" id="A0A1E5G4S6"/>
<proteinExistence type="predicted"/>
<dbReference type="RefSeq" id="WP_069641668.1">
    <property type="nucleotide sequence ID" value="NZ_MIJE01000001.1"/>
</dbReference>
<organism evidence="1 2">
    <name type="scientific">Desulfuribacillus alkaliarsenatis</name>
    <dbReference type="NCBI Taxonomy" id="766136"/>
    <lineage>
        <taxon>Bacteria</taxon>
        <taxon>Bacillati</taxon>
        <taxon>Bacillota</taxon>
        <taxon>Desulfuribacillia</taxon>
        <taxon>Desulfuribacillales</taxon>
        <taxon>Desulfuribacillaceae</taxon>
        <taxon>Desulfuribacillus</taxon>
    </lineage>
</organism>
<keyword evidence="2" id="KW-1185">Reference proteome</keyword>
<protein>
    <submittedName>
        <fullName evidence="1">Uncharacterized protein</fullName>
    </submittedName>
</protein>
<name>A0A1E5G4S6_9FIRM</name>
<dbReference type="InterPro" id="IPR054055">
    <property type="entry name" value="YpzH"/>
</dbReference>
<dbReference type="OrthoDB" id="2053805at2"/>
<evidence type="ECO:0000313" key="2">
    <source>
        <dbReference type="Proteomes" id="UP000094296"/>
    </source>
</evidence>
<sequence length="65" mass="7259">MSDNGDVKGILAYITTDKNRYLGGNQLSLLAKDKEELQRLSFAISRAFLADILELETGDCLIIKR</sequence>
<comment type="caution">
    <text evidence="1">The sequence shown here is derived from an EMBL/GenBank/DDBJ whole genome shotgun (WGS) entry which is preliminary data.</text>
</comment>
<dbReference type="STRING" id="766136.BHF68_00350"/>
<dbReference type="Proteomes" id="UP000094296">
    <property type="component" value="Unassembled WGS sequence"/>
</dbReference>
<evidence type="ECO:0000313" key="1">
    <source>
        <dbReference type="EMBL" id="OEF98176.1"/>
    </source>
</evidence>
<accession>A0A1E5G4S6</accession>
<gene>
    <name evidence="1" type="ORF">BHF68_00350</name>
</gene>
<dbReference type="EMBL" id="MIJE01000001">
    <property type="protein sequence ID" value="OEF98176.1"/>
    <property type="molecule type" value="Genomic_DNA"/>
</dbReference>